<protein>
    <submittedName>
        <fullName evidence="1">Uncharacterized protein</fullName>
    </submittedName>
</protein>
<evidence type="ECO:0000313" key="2">
    <source>
        <dbReference type="Proteomes" id="UP001361239"/>
    </source>
</evidence>
<gene>
    <name evidence="1" type="ORF">WG901_04070</name>
</gene>
<accession>A0ABU8RS19</accession>
<reference evidence="1 2" key="1">
    <citation type="submission" date="2024-03" db="EMBL/GenBank/DDBJ databases">
        <authorList>
            <person name="Jo J.-H."/>
        </authorList>
    </citation>
    <scope>NUCLEOTIDE SEQUENCE [LARGE SCALE GENOMIC DNA]</scope>
    <source>
        <strain evidence="1 2">PS1R-30</strain>
    </source>
</reference>
<proteinExistence type="predicted"/>
<comment type="caution">
    <text evidence="1">The sequence shown here is derived from an EMBL/GenBank/DDBJ whole genome shotgun (WGS) entry which is preliminary data.</text>
</comment>
<keyword evidence="2" id="KW-1185">Reference proteome</keyword>
<dbReference type="RefSeq" id="WP_339585727.1">
    <property type="nucleotide sequence ID" value="NZ_JBBHJZ010000001.1"/>
</dbReference>
<dbReference type="EMBL" id="JBBHJZ010000001">
    <property type="protein sequence ID" value="MEJ5975796.1"/>
    <property type="molecule type" value="Genomic_DNA"/>
</dbReference>
<name>A0ABU8RS19_9SPHN</name>
<organism evidence="1 2">
    <name type="scientific">Novosphingobium anseongense</name>
    <dbReference type="NCBI Taxonomy" id="3133436"/>
    <lineage>
        <taxon>Bacteria</taxon>
        <taxon>Pseudomonadati</taxon>
        <taxon>Pseudomonadota</taxon>
        <taxon>Alphaproteobacteria</taxon>
        <taxon>Sphingomonadales</taxon>
        <taxon>Sphingomonadaceae</taxon>
        <taxon>Novosphingobium</taxon>
    </lineage>
</organism>
<evidence type="ECO:0000313" key="1">
    <source>
        <dbReference type="EMBL" id="MEJ5975796.1"/>
    </source>
</evidence>
<sequence>MALPLEQAKAERNAAYSAFQNQLAQVQEDLAMRSIGGRIADRASEAMADAAEVANENKGVIAGTIGAIILWFLRGPIINLVAGLWADDDETERKADDD</sequence>
<dbReference type="Proteomes" id="UP001361239">
    <property type="component" value="Unassembled WGS sequence"/>
</dbReference>